<dbReference type="Proteomes" id="UP001470230">
    <property type="component" value="Unassembled WGS sequence"/>
</dbReference>
<dbReference type="InterPro" id="IPR000719">
    <property type="entry name" value="Prot_kinase_dom"/>
</dbReference>
<evidence type="ECO:0000313" key="3">
    <source>
        <dbReference type="Proteomes" id="UP001470230"/>
    </source>
</evidence>
<dbReference type="SMART" id="SM00220">
    <property type="entry name" value="S_TKc"/>
    <property type="match status" value="1"/>
</dbReference>
<evidence type="ECO:0000313" key="2">
    <source>
        <dbReference type="EMBL" id="KAK8884888.1"/>
    </source>
</evidence>
<gene>
    <name evidence="2" type="ORF">M9Y10_044009</name>
</gene>
<dbReference type="SUPFAM" id="SSF56112">
    <property type="entry name" value="Protein kinase-like (PK-like)"/>
    <property type="match status" value="1"/>
</dbReference>
<name>A0ABR2K1B0_9EUKA</name>
<dbReference type="PROSITE" id="PS50011">
    <property type="entry name" value="PROTEIN_KINASE_DOM"/>
    <property type="match status" value="1"/>
</dbReference>
<dbReference type="Pfam" id="PF00069">
    <property type="entry name" value="Pkinase"/>
    <property type="match status" value="1"/>
</dbReference>
<sequence>MQFPYWEIGTPEPAINQQYSFYMCKYKICGTNNSILFYGHHMEDQNYQVVLKFVKHIINTDDTILNELKIMKDMDHPNLLKAEDSFYHGSFFCIVTKYAPFGNLASIIKDRYSNGMPESEARIVMRQLLEAVGYLHSKGIWHRDIKPNNALVYMWSQTDKHIILADYGLSKHFDENDYGFDFIGTPEYSAPEMFKKTGYTQNIDFYSLGITLFFLLSGRSPFPNRKKYPKVFFYKVTTGKLNMQLLQAKKCSLDCIEFINQMCHIDPLRRISTASDAINHTWMRTTKEETSVIGKELMGRIKPFEEIAT</sequence>
<feature type="domain" description="Protein kinase" evidence="1">
    <location>
        <begin position="22"/>
        <end position="283"/>
    </location>
</feature>
<organism evidence="2 3">
    <name type="scientific">Tritrichomonas musculus</name>
    <dbReference type="NCBI Taxonomy" id="1915356"/>
    <lineage>
        <taxon>Eukaryota</taxon>
        <taxon>Metamonada</taxon>
        <taxon>Parabasalia</taxon>
        <taxon>Tritrichomonadida</taxon>
        <taxon>Tritrichomonadidae</taxon>
        <taxon>Tritrichomonas</taxon>
    </lineage>
</organism>
<dbReference type="InterPro" id="IPR011009">
    <property type="entry name" value="Kinase-like_dom_sf"/>
</dbReference>
<dbReference type="PANTHER" id="PTHR24347">
    <property type="entry name" value="SERINE/THREONINE-PROTEIN KINASE"/>
    <property type="match status" value="1"/>
</dbReference>
<keyword evidence="3" id="KW-1185">Reference proteome</keyword>
<accession>A0ABR2K1B0</accession>
<evidence type="ECO:0000259" key="1">
    <source>
        <dbReference type="PROSITE" id="PS50011"/>
    </source>
</evidence>
<dbReference type="Gene3D" id="1.10.510.10">
    <property type="entry name" value="Transferase(Phosphotransferase) domain 1"/>
    <property type="match status" value="1"/>
</dbReference>
<reference evidence="2 3" key="1">
    <citation type="submission" date="2024-04" db="EMBL/GenBank/DDBJ databases">
        <title>Tritrichomonas musculus Genome.</title>
        <authorList>
            <person name="Alves-Ferreira E."/>
            <person name="Grigg M."/>
            <person name="Lorenzi H."/>
            <person name="Galac M."/>
        </authorList>
    </citation>
    <scope>NUCLEOTIDE SEQUENCE [LARGE SCALE GENOMIC DNA]</scope>
    <source>
        <strain evidence="2 3">EAF2021</strain>
    </source>
</reference>
<comment type="caution">
    <text evidence="2">The sequence shown here is derived from an EMBL/GenBank/DDBJ whole genome shotgun (WGS) entry which is preliminary data.</text>
</comment>
<proteinExistence type="predicted"/>
<dbReference type="EMBL" id="JAPFFF010000008">
    <property type="protein sequence ID" value="KAK8884888.1"/>
    <property type="molecule type" value="Genomic_DNA"/>
</dbReference>
<protein>
    <recommendedName>
        <fullName evidence="1">Protein kinase domain-containing protein</fullName>
    </recommendedName>
</protein>